<evidence type="ECO:0000313" key="2">
    <source>
        <dbReference type="EMBL" id="SIB16953.1"/>
    </source>
</evidence>
<feature type="compositionally biased region" description="Basic and acidic residues" evidence="1">
    <location>
        <begin position="23"/>
        <end position="33"/>
    </location>
</feature>
<name>A0AB38D152_9MYCO</name>
<dbReference type="RefSeq" id="WP_078354173.1">
    <property type="nucleotide sequence ID" value="NZ_FSHM01000004.1"/>
</dbReference>
<evidence type="ECO:0000313" key="3">
    <source>
        <dbReference type="Proteomes" id="UP000185210"/>
    </source>
</evidence>
<organism evidence="2 3">
    <name type="scientific">Mycobacteroides abscessus subsp. abscessus</name>
    <dbReference type="NCBI Taxonomy" id="1185650"/>
    <lineage>
        <taxon>Bacteria</taxon>
        <taxon>Bacillati</taxon>
        <taxon>Actinomycetota</taxon>
        <taxon>Actinomycetes</taxon>
        <taxon>Mycobacteriales</taxon>
        <taxon>Mycobacteriaceae</taxon>
        <taxon>Mycobacteroides</taxon>
        <taxon>Mycobacteroides abscessus</taxon>
    </lineage>
</organism>
<sequence>MNIQGTLTNEAVLNDPETIEWMGSRKDSDDGPSKVRIFGHTEDIVWLKRLVEVQIGKSLPSPVIPGLELRLQRKLIKTQNAVERAQQRNRERTQRQ</sequence>
<dbReference type="AlphaFoldDB" id="A0AB38D152"/>
<dbReference type="EMBL" id="FSHM01000004">
    <property type="protein sequence ID" value="SIB16953.1"/>
    <property type="molecule type" value="Genomic_DNA"/>
</dbReference>
<reference evidence="2 3" key="1">
    <citation type="submission" date="2016-11" db="EMBL/GenBank/DDBJ databases">
        <authorList>
            <consortium name="Pathogen Informatics"/>
        </authorList>
    </citation>
    <scope>NUCLEOTIDE SEQUENCE [LARGE SCALE GENOMIC DNA]</scope>
    <source>
        <strain evidence="2 3">104</strain>
    </source>
</reference>
<protein>
    <submittedName>
        <fullName evidence="2">Uncharacterized protein</fullName>
    </submittedName>
</protein>
<gene>
    <name evidence="2" type="ORF">SAMEA2070301_03092</name>
</gene>
<comment type="caution">
    <text evidence="2">The sequence shown here is derived from an EMBL/GenBank/DDBJ whole genome shotgun (WGS) entry which is preliminary data.</text>
</comment>
<feature type="compositionally biased region" description="Polar residues" evidence="1">
    <location>
        <begin position="1"/>
        <end position="11"/>
    </location>
</feature>
<evidence type="ECO:0000256" key="1">
    <source>
        <dbReference type="SAM" id="MobiDB-lite"/>
    </source>
</evidence>
<accession>A0AB38D152</accession>
<feature type="region of interest" description="Disordered" evidence="1">
    <location>
        <begin position="1"/>
        <end position="33"/>
    </location>
</feature>
<dbReference type="Proteomes" id="UP000185210">
    <property type="component" value="Unassembled WGS sequence"/>
</dbReference>
<proteinExistence type="predicted"/>